<protein>
    <recommendedName>
        <fullName evidence="3">DUF2863 domain-containing protein</fullName>
    </recommendedName>
</protein>
<proteinExistence type="predicted"/>
<dbReference type="EMBL" id="FOBH01000011">
    <property type="protein sequence ID" value="SEL44926.1"/>
    <property type="molecule type" value="Genomic_DNA"/>
</dbReference>
<dbReference type="AlphaFoldDB" id="A0A1H7QAL7"/>
<dbReference type="Pfam" id="PF11062">
    <property type="entry name" value="DUF2863"/>
    <property type="match status" value="1"/>
</dbReference>
<dbReference type="OrthoDB" id="5291868at2"/>
<evidence type="ECO:0008006" key="3">
    <source>
        <dbReference type="Google" id="ProtNLM"/>
    </source>
</evidence>
<gene>
    <name evidence="1" type="ORF">SAMN05216387_11149</name>
</gene>
<reference evidence="1 2" key="1">
    <citation type="submission" date="2016-10" db="EMBL/GenBank/DDBJ databases">
        <authorList>
            <person name="de Groot N.N."/>
        </authorList>
    </citation>
    <scope>NUCLEOTIDE SEQUENCE [LARGE SCALE GENOMIC DNA]</scope>
    <source>
        <strain evidence="1 2">Nv1</strain>
    </source>
</reference>
<sequence>MKKLRAPHRTKSPRVVQELYRLAVGLAASGSRIEDAFWENRLAVKIRTQLRTGDDQNLEAALDQLYETDPVAYGEFIYAIEAAIECGTVTRGERGYDVLMFAIPLLTWSRFSIPSGPITETVLANLRIQLQSHVLVANAQFVLADCLFSPDQLPRGYHLTHELAGKLWTAALAGEPGLHMNPRNLAETGRFLSDTRYVLGAIAVLQGMPMFRWQQADGATESRRTGNLMESRRWKEELLAPWQTQSTEAMRPLFPGCAFEVLSPDGFFSAWRMADRLARPYSMHATVDFLQSTLNISPGGLRAIVAPFYDQWLEEYRVSFTLRNRDNVLYGLVWALVGDEDENTDTVTQIEATLRECGVTEMTLLENRFPLEYCEDCGAPLFPNPEGEVVHAEFPEEGELVPVHLH</sequence>
<organism evidence="1 2">
    <name type="scientific">Nitrosovibrio tenuis</name>
    <dbReference type="NCBI Taxonomy" id="1233"/>
    <lineage>
        <taxon>Bacteria</taxon>
        <taxon>Pseudomonadati</taxon>
        <taxon>Pseudomonadota</taxon>
        <taxon>Betaproteobacteria</taxon>
        <taxon>Nitrosomonadales</taxon>
        <taxon>Nitrosomonadaceae</taxon>
        <taxon>Nitrosovibrio</taxon>
    </lineage>
</organism>
<dbReference type="RefSeq" id="WP_090829234.1">
    <property type="nucleotide sequence ID" value="NZ_FOBH01000011.1"/>
</dbReference>
<evidence type="ECO:0000313" key="2">
    <source>
        <dbReference type="Proteomes" id="UP000198620"/>
    </source>
</evidence>
<accession>A0A1H7QAL7</accession>
<dbReference type="Proteomes" id="UP000198620">
    <property type="component" value="Unassembled WGS sequence"/>
</dbReference>
<dbReference type="STRING" id="1233.SAMN05216387_11149"/>
<evidence type="ECO:0000313" key="1">
    <source>
        <dbReference type="EMBL" id="SEL44926.1"/>
    </source>
</evidence>
<keyword evidence="2" id="KW-1185">Reference proteome</keyword>
<dbReference type="InterPro" id="IPR021292">
    <property type="entry name" value="DUF2863"/>
</dbReference>
<name>A0A1H7QAL7_9PROT</name>